<evidence type="ECO:0000313" key="3">
    <source>
        <dbReference type="Proteomes" id="UP000198775"/>
    </source>
</evidence>
<keyword evidence="3" id="KW-1185">Reference proteome</keyword>
<keyword evidence="1" id="KW-0812">Transmembrane</keyword>
<keyword evidence="1" id="KW-1133">Transmembrane helix</keyword>
<evidence type="ECO:0008006" key="4">
    <source>
        <dbReference type="Google" id="ProtNLM"/>
    </source>
</evidence>
<feature type="transmembrane region" description="Helical" evidence="1">
    <location>
        <begin position="6"/>
        <end position="25"/>
    </location>
</feature>
<organism evidence="2 3">
    <name type="scientific">Halorientalis persicus</name>
    <dbReference type="NCBI Taxonomy" id="1367881"/>
    <lineage>
        <taxon>Archaea</taxon>
        <taxon>Methanobacteriati</taxon>
        <taxon>Methanobacteriota</taxon>
        <taxon>Stenosarchaea group</taxon>
        <taxon>Halobacteria</taxon>
        <taxon>Halobacteriales</taxon>
        <taxon>Haloarculaceae</taxon>
        <taxon>Halorientalis</taxon>
    </lineage>
</organism>
<evidence type="ECO:0000256" key="1">
    <source>
        <dbReference type="SAM" id="Phobius"/>
    </source>
</evidence>
<name>A0A1H8R4A3_9EURY</name>
<reference evidence="3" key="1">
    <citation type="submission" date="2016-10" db="EMBL/GenBank/DDBJ databases">
        <authorList>
            <person name="Varghese N."/>
            <person name="Submissions S."/>
        </authorList>
    </citation>
    <scope>NUCLEOTIDE SEQUENCE [LARGE SCALE GENOMIC DNA]</scope>
    <source>
        <strain evidence="3">IBRC-M 10043</strain>
    </source>
</reference>
<proteinExistence type="predicted"/>
<sequence length="251" mass="26708">MSEPTRIVVVIVALSLGGILLAAGGSHLRQWYRISTSEVQAVRDAAQERGVAEFEGTVRPIEGETFHAPFTGTEAVASSYTVRAPSTGEGKYRTVTSGTVARPFLVADETGCVEVDPSGGDIEPANSERRLTVGENDTLPDDVRLRLSNTSDELDLDTILAAETDERRYYWEGTVTAGDEVHVYGATTADRTPSSRSATAVLTKADAADLFRITVGDEGDASRSKLVEGLVLLGLGLMLFGPGVGWALTFI</sequence>
<dbReference type="AlphaFoldDB" id="A0A1H8R4A3"/>
<gene>
    <name evidence="2" type="ORF">SAMN05216388_101577</name>
</gene>
<dbReference type="RefSeq" id="WP_092661744.1">
    <property type="nucleotide sequence ID" value="NZ_FOCX01000015.1"/>
</dbReference>
<evidence type="ECO:0000313" key="2">
    <source>
        <dbReference type="EMBL" id="SEO61220.1"/>
    </source>
</evidence>
<dbReference type="Proteomes" id="UP000198775">
    <property type="component" value="Unassembled WGS sequence"/>
</dbReference>
<feature type="transmembrane region" description="Helical" evidence="1">
    <location>
        <begin position="230"/>
        <end position="248"/>
    </location>
</feature>
<keyword evidence="1" id="KW-0472">Membrane</keyword>
<dbReference type="EMBL" id="FOCX01000015">
    <property type="protein sequence ID" value="SEO61220.1"/>
    <property type="molecule type" value="Genomic_DNA"/>
</dbReference>
<protein>
    <recommendedName>
        <fullName evidence="4">RING-type E3 ubiquitin transferase</fullName>
    </recommendedName>
</protein>
<accession>A0A1H8R4A3</accession>
<dbReference type="OrthoDB" id="170690at2157"/>